<evidence type="ECO:0000256" key="1">
    <source>
        <dbReference type="SAM" id="SignalP"/>
    </source>
</evidence>
<dbReference type="InterPro" id="IPR029058">
    <property type="entry name" value="AB_hydrolase_fold"/>
</dbReference>
<keyword evidence="1" id="KW-0732">Signal</keyword>
<feature type="signal peptide" evidence="1">
    <location>
        <begin position="1"/>
        <end position="25"/>
    </location>
</feature>
<dbReference type="GO" id="GO:0016042">
    <property type="term" value="P:lipid catabolic process"/>
    <property type="evidence" value="ECO:0007669"/>
    <property type="project" value="InterPro"/>
</dbReference>
<dbReference type="PANTHER" id="PTHR34853">
    <property type="match status" value="1"/>
</dbReference>
<dbReference type="STRING" id="1210090.GCA_001613185_04805"/>
<dbReference type="EMBL" id="QNRE01000021">
    <property type="protein sequence ID" value="RBO82945.1"/>
    <property type="molecule type" value="Genomic_DNA"/>
</dbReference>
<dbReference type="OrthoDB" id="4857813at2"/>
<feature type="chain" id="PRO_5016777591" description="Secretory lipase" evidence="1">
    <location>
        <begin position="26"/>
        <end position="402"/>
    </location>
</feature>
<keyword evidence="3" id="KW-1185">Reference proteome</keyword>
<proteinExistence type="predicted"/>
<dbReference type="PIRSF" id="PIRSF029171">
    <property type="entry name" value="Esterase_LipA"/>
    <property type="match status" value="1"/>
</dbReference>
<dbReference type="AlphaFoldDB" id="A0A366CZ58"/>
<name>A0A366CZ58_9NOCA</name>
<evidence type="ECO:0000313" key="3">
    <source>
        <dbReference type="Proteomes" id="UP000252586"/>
    </source>
</evidence>
<accession>A0A366CZ58</accession>
<sequence>MTGRQRSLVALLAVFLLLIGGSACATEQRQERSVAARGEVVSVAPILRMTTDDVTAYLAERTITTPVRNGVDVYRVVYRTVDPFGADTTASGVVVLPRTESPTVRVVSYAHGTIVRKDEAPSADGENDRARAILFAATGYAAVAPDYLGLGEGPGTHPYAHVPTEASASVDLLRAARAVAADEGRALDPGVLVTGFSQGGQAAMALAADLHRDPSSGFTPAAVAAVAGPYAIREVQTPAALDGRITPRTAALYMAYWITAMNRVHHFYDDPAEAFLPPYDGRVEALFDGEHDIVAVATSLPASPQQLLTPAYLDWAREPSGAALRAMAESDAVCEWTPAVPVRLYASQADRSVPAANTEACLRTLGGDRAEAVDLGQVDHGGSVLVALPRILEWFGEIAAPL</sequence>
<comment type="caution">
    <text evidence="2">The sequence shown here is derived from an EMBL/GenBank/DDBJ whole genome shotgun (WGS) entry which is preliminary data.</text>
</comment>
<dbReference type="PROSITE" id="PS51257">
    <property type="entry name" value="PROKAR_LIPOPROTEIN"/>
    <property type="match status" value="1"/>
</dbReference>
<dbReference type="Gene3D" id="1.10.260.160">
    <property type="match status" value="1"/>
</dbReference>
<dbReference type="Gene3D" id="3.40.50.1820">
    <property type="entry name" value="alpha/beta hydrolase"/>
    <property type="match status" value="1"/>
</dbReference>
<reference evidence="2 3" key="1">
    <citation type="submission" date="2018-06" db="EMBL/GenBank/DDBJ databases">
        <title>Genomic Encyclopedia of Type Strains, Phase IV (KMG-IV): sequencing the most valuable type-strain genomes for metagenomic binning, comparative biology and taxonomic classification.</title>
        <authorList>
            <person name="Goeker M."/>
        </authorList>
    </citation>
    <scope>NUCLEOTIDE SEQUENCE [LARGE SCALE GENOMIC DNA]</scope>
    <source>
        <strain evidence="2 3">DSM 44599</strain>
    </source>
</reference>
<dbReference type="PANTHER" id="PTHR34853:SF1">
    <property type="entry name" value="LIPASE 5"/>
    <property type="match status" value="1"/>
</dbReference>
<gene>
    <name evidence="2" type="ORF">DFR74_12135</name>
</gene>
<dbReference type="SUPFAM" id="SSF53474">
    <property type="entry name" value="alpha/beta-Hydrolases"/>
    <property type="match status" value="1"/>
</dbReference>
<dbReference type="Proteomes" id="UP000252586">
    <property type="component" value="Unassembled WGS sequence"/>
</dbReference>
<protein>
    <recommendedName>
        <fullName evidence="4">Secretory lipase</fullName>
    </recommendedName>
</protein>
<evidence type="ECO:0008006" key="4">
    <source>
        <dbReference type="Google" id="ProtNLM"/>
    </source>
</evidence>
<evidence type="ECO:0000313" key="2">
    <source>
        <dbReference type="EMBL" id="RBO82945.1"/>
    </source>
</evidence>
<dbReference type="RefSeq" id="WP_147266013.1">
    <property type="nucleotide sequence ID" value="NZ_JADLPW010000017.1"/>
</dbReference>
<dbReference type="InterPro" id="IPR005152">
    <property type="entry name" value="Lipase_secreted"/>
</dbReference>
<organism evidence="2 3">
    <name type="scientific">Nocardia puris</name>
    <dbReference type="NCBI Taxonomy" id="208602"/>
    <lineage>
        <taxon>Bacteria</taxon>
        <taxon>Bacillati</taxon>
        <taxon>Actinomycetota</taxon>
        <taxon>Actinomycetes</taxon>
        <taxon>Mycobacteriales</taxon>
        <taxon>Nocardiaceae</taxon>
        <taxon>Nocardia</taxon>
    </lineage>
</organism>
<dbReference type="GO" id="GO:0004806">
    <property type="term" value="F:triacylglycerol lipase activity"/>
    <property type="evidence" value="ECO:0007669"/>
    <property type="project" value="InterPro"/>
</dbReference>